<name>A0AA96R2P4_9CAUD</name>
<organism evidence="1">
    <name type="scientific">Staphylococcus phage vB_VibM_10AMN12</name>
    <dbReference type="NCBI Taxonomy" id="3076785"/>
    <lineage>
        <taxon>Viruses</taxon>
        <taxon>Duplodnaviria</taxon>
        <taxon>Heunggongvirae</taxon>
        <taxon>Uroviricota</taxon>
        <taxon>Caudoviricetes</taxon>
    </lineage>
</organism>
<evidence type="ECO:0000313" key="1">
    <source>
        <dbReference type="EMBL" id="WNO47515.1"/>
    </source>
</evidence>
<accession>A0AA96R2P4</accession>
<reference evidence="1" key="1">
    <citation type="submission" date="2023-08" db="EMBL/GenBank/DDBJ databases">
        <authorList>
            <person name="Nazir A."/>
        </authorList>
    </citation>
    <scope>NUCLEOTIDE SEQUENCE</scope>
</reference>
<dbReference type="EMBL" id="OR481006">
    <property type="protein sequence ID" value="WNO47515.1"/>
    <property type="molecule type" value="Genomic_DNA"/>
</dbReference>
<proteinExistence type="predicted"/>
<protein>
    <submittedName>
        <fullName evidence="1">Uncharacterized protein</fullName>
    </submittedName>
</protein>
<sequence>MNNNIYIKLNDGKYEYAFNAKEGTQTIERNGQPWRDETGDNLLLAMAQRIDQLEEEVYQLECDAMGDDL</sequence>